<feature type="compositionally biased region" description="Basic and acidic residues" evidence="9">
    <location>
        <begin position="441"/>
        <end position="450"/>
    </location>
</feature>
<evidence type="ECO:0000313" key="11">
    <source>
        <dbReference type="EMBL" id="QJD31446.1"/>
    </source>
</evidence>
<dbReference type="PROSITE" id="PS52029">
    <property type="entry name" value="LD_TPASE"/>
    <property type="match status" value="1"/>
</dbReference>
<evidence type="ECO:0000256" key="8">
    <source>
        <dbReference type="PROSITE-ProRule" id="PRU01373"/>
    </source>
</evidence>
<evidence type="ECO:0000256" key="3">
    <source>
        <dbReference type="ARBA" id="ARBA00022679"/>
    </source>
</evidence>
<name>A0A858QCI7_9GAMM</name>
<dbReference type="Pfam" id="PF03734">
    <property type="entry name" value="YkuD"/>
    <property type="match status" value="1"/>
</dbReference>
<dbReference type="GO" id="GO:0008360">
    <property type="term" value="P:regulation of cell shape"/>
    <property type="evidence" value="ECO:0007669"/>
    <property type="project" value="UniProtKB-UniRule"/>
</dbReference>
<comment type="pathway">
    <text evidence="1 8">Cell wall biogenesis; peptidoglycan biosynthesis.</text>
</comment>
<dbReference type="KEGG" id="metu:GNH96_12915"/>
<dbReference type="EMBL" id="CP046565">
    <property type="protein sequence ID" value="QJD31446.1"/>
    <property type="molecule type" value="Genomic_DNA"/>
</dbReference>
<dbReference type="Gene3D" id="2.40.440.10">
    <property type="entry name" value="L,D-transpeptidase catalytic domain-like"/>
    <property type="match status" value="1"/>
</dbReference>
<keyword evidence="4 8" id="KW-0133">Cell shape</keyword>
<evidence type="ECO:0000259" key="10">
    <source>
        <dbReference type="PROSITE" id="PS52029"/>
    </source>
</evidence>
<keyword evidence="7 8" id="KW-0961">Cell wall biogenesis/degradation</keyword>
<reference evidence="12" key="1">
    <citation type="submission" date="2019-12" db="EMBL/GenBank/DDBJ databases">
        <authorList>
            <person name="Awala S.I."/>
            <person name="Rhee S.K."/>
        </authorList>
    </citation>
    <scope>NUCLEOTIDE SEQUENCE [LARGE SCALE GENOMIC DNA]</scope>
    <source>
        <strain evidence="12">IM1</strain>
    </source>
</reference>
<dbReference type="InterPro" id="IPR050979">
    <property type="entry name" value="LD-transpeptidase"/>
</dbReference>
<dbReference type="GO" id="GO:0071972">
    <property type="term" value="F:peptidoglycan L,D-transpeptidase activity"/>
    <property type="evidence" value="ECO:0007669"/>
    <property type="project" value="TreeGrafter"/>
</dbReference>
<dbReference type="InterPro" id="IPR005490">
    <property type="entry name" value="LD_TPept_cat_dom"/>
</dbReference>
<comment type="similarity">
    <text evidence="2">Belongs to the YkuD family.</text>
</comment>
<feature type="active site" description="Proton donor/acceptor" evidence="8">
    <location>
        <position position="378"/>
    </location>
</feature>
<gene>
    <name evidence="11" type="ORF">GNH96_12915</name>
</gene>
<dbReference type="GO" id="GO:0071555">
    <property type="term" value="P:cell wall organization"/>
    <property type="evidence" value="ECO:0007669"/>
    <property type="project" value="UniProtKB-UniRule"/>
</dbReference>
<organism evidence="11 12">
    <name type="scientific">Methylococcus geothermalis</name>
    <dbReference type="NCBI Taxonomy" id="2681310"/>
    <lineage>
        <taxon>Bacteria</taxon>
        <taxon>Pseudomonadati</taxon>
        <taxon>Pseudomonadota</taxon>
        <taxon>Gammaproteobacteria</taxon>
        <taxon>Methylococcales</taxon>
        <taxon>Methylococcaceae</taxon>
        <taxon>Methylococcus</taxon>
    </lineage>
</organism>
<feature type="region of interest" description="Disordered" evidence="9">
    <location>
        <begin position="437"/>
        <end position="458"/>
    </location>
</feature>
<dbReference type="Pfam" id="PF17964">
    <property type="entry name" value="Big_10"/>
    <property type="match status" value="1"/>
</dbReference>
<evidence type="ECO:0000256" key="5">
    <source>
        <dbReference type="ARBA" id="ARBA00022984"/>
    </source>
</evidence>
<feature type="active site" description="Nucleophile" evidence="8">
    <location>
        <position position="394"/>
    </location>
</feature>
<dbReference type="SUPFAM" id="SSF141523">
    <property type="entry name" value="L,D-transpeptidase catalytic domain-like"/>
    <property type="match status" value="1"/>
</dbReference>
<dbReference type="GO" id="GO:0018104">
    <property type="term" value="P:peptidoglycan-protein cross-linking"/>
    <property type="evidence" value="ECO:0007669"/>
    <property type="project" value="TreeGrafter"/>
</dbReference>
<dbReference type="Gene3D" id="2.60.40.3710">
    <property type="match status" value="1"/>
</dbReference>
<keyword evidence="12" id="KW-1185">Reference proteome</keyword>
<keyword evidence="5 8" id="KW-0573">Peptidoglycan synthesis</keyword>
<dbReference type="PANTHER" id="PTHR30582">
    <property type="entry name" value="L,D-TRANSPEPTIDASE"/>
    <property type="match status" value="1"/>
</dbReference>
<dbReference type="PANTHER" id="PTHR30582:SF2">
    <property type="entry name" value="L,D-TRANSPEPTIDASE YCIB-RELATED"/>
    <property type="match status" value="1"/>
</dbReference>
<dbReference type="UniPathway" id="UPA00219"/>
<dbReference type="Proteomes" id="UP000503004">
    <property type="component" value="Chromosome"/>
</dbReference>
<dbReference type="InterPro" id="IPR041280">
    <property type="entry name" value="Big_10"/>
</dbReference>
<evidence type="ECO:0000256" key="2">
    <source>
        <dbReference type="ARBA" id="ARBA00005992"/>
    </source>
</evidence>
<dbReference type="InterPro" id="IPR038063">
    <property type="entry name" value="Transpep_catalytic_dom"/>
</dbReference>
<evidence type="ECO:0000256" key="7">
    <source>
        <dbReference type="ARBA" id="ARBA00023316"/>
    </source>
</evidence>
<protein>
    <submittedName>
        <fullName evidence="11">L,D-transpeptidase family protein</fullName>
    </submittedName>
</protein>
<evidence type="ECO:0000256" key="9">
    <source>
        <dbReference type="SAM" id="MobiDB-lite"/>
    </source>
</evidence>
<proteinExistence type="inferred from homology"/>
<accession>A0A858QCI7</accession>
<dbReference type="GO" id="GO:0016746">
    <property type="term" value="F:acyltransferase activity"/>
    <property type="evidence" value="ECO:0007669"/>
    <property type="project" value="UniProtKB-KW"/>
</dbReference>
<dbReference type="GO" id="GO:0005576">
    <property type="term" value="C:extracellular region"/>
    <property type="evidence" value="ECO:0007669"/>
    <property type="project" value="TreeGrafter"/>
</dbReference>
<dbReference type="CDD" id="cd16913">
    <property type="entry name" value="YkuD_like"/>
    <property type="match status" value="1"/>
</dbReference>
<evidence type="ECO:0000313" key="12">
    <source>
        <dbReference type="Proteomes" id="UP000503004"/>
    </source>
</evidence>
<sequence>MAATALLAVELRARLFPFGMVTHPANGASLADPRQGITVEPLGVGTRIAAVELREDGGAIVAAAQGLDRFELDRPLAFGKHYTLTATVERSWSDQRQTEVLEFSTVGIPTLEGPADRSLAPDASVTLRFDQPVGKLEPVGELNLAVQPDETRTAFRLSAADYAQGQTYPTQIRWETTTGVPLPPFELRISTPPPVSAEVNLRGADNLGTAMPLQIAFSEPLAERDDAGRQVRIQTQDGTDVAGRWGWIGKTRLQFTPRNGWPPSSVIRVSAEPGAFRSTQGGFLEPPLDLSFSTGTDRKIFVYLDTQTMTAVENGQTVRTFKVSTGKPKTPTVTGSFYIYARFPTKTMKSRAKKGEKGHYIVENVPYAQYFHADYAFHGAWWHNGFGRPASHGCVNMSTQRHNARWPQAPEDAGWLYQWASLGVPVTVLHSPAPSASTRIALDEQRREQPGLKSSPAP</sequence>
<keyword evidence="3" id="KW-0808">Transferase</keyword>
<evidence type="ECO:0000256" key="4">
    <source>
        <dbReference type="ARBA" id="ARBA00022960"/>
    </source>
</evidence>
<keyword evidence="6" id="KW-0012">Acyltransferase</keyword>
<dbReference type="AlphaFoldDB" id="A0A858QCI7"/>
<feature type="domain" description="L,D-TPase catalytic" evidence="10">
    <location>
        <begin position="298"/>
        <end position="429"/>
    </location>
</feature>
<evidence type="ECO:0000256" key="1">
    <source>
        <dbReference type="ARBA" id="ARBA00004752"/>
    </source>
</evidence>
<evidence type="ECO:0000256" key="6">
    <source>
        <dbReference type="ARBA" id="ARBA00023315"/>
    </source>
</evidence>